<dbReference type="NCBIfam" id="NF005559">
    <property type="entry name" value="PRK07231.1"/>
    <property type="match status" value="1"/>
</dbReference>
<evidence type="ECO:0000313" key="3">
    <source>
        <dbReference type="Proteomes" id="UP001257277"/>
    </source>
</evidence>
<evidence type="ECO:0000313" key="2">
    <source>
        <dbReference type="EMBL" id="MDT7830945.1"/>
    </source>
</evidence>
<evidence type="ECO:0000256" key="1">
    <source>
        <dbReference type="ARBA" id="ARBA00006484"/>
    </source>
</evidence>
<accession>A0ABU3LB37</accession>
<dbReference type="GO" id="GO:0047936">
    <property type="term" value="F:glucose 1-dehydrogenase [NAD(P)+] activity"/>
    <property type="evidence" value="ECO:0007669"/>
    <property type="project" value="UniProtKB-EC"/>
</dbReference>
<protein>
    <submittedName>
        <fullName evidence="2">Glucose 1-dehydrogenase</fullName>
        <ecNumber evidence="2">1.1.1.47</ecNumber>
    </submittedName>
</protein>
<dbReference type="PRINTS" id="PR00080">
    <property type="entry name" value="SDRFAMILY"/>
</dbReference>
<dbReference type="SUPFAM" id="SSF51735">
    <property type="entry name" value="NAD(P)-binding Rossmann-fold domains"/>
    <property type="match status" value="1"/>
</dbReference>
<dbReference type="EC" id="1.1.1.47" evidence="2"/>
<dbReference type="PANTHER" id="PTHR43943">
    <property type="entry name" value="DEHYDROGENASE/REDUCTASE (SDR FAMILY) MEMBER 4"/>
    <property type="match status" value="1"/>
</dbReference>
<dbReference type="PRINTS" id="PR00081">
    <property type="entry name" value="GDHRDH"/>
</dbReference>
<organism evidence="2 3">
    <name type="scientific">Asprobacillus argus</name>
    <dbReference type="NCBI Taxonomy" id="3076534"/>
    <lineage>
        <taxon>Bacteria</taxon>
        <taxon>Pseudomonadati</taxon>
        <taxon>Bacteroidota</taxon>
        <taxon>Flavobacteriia</taxon>
        <taxon>Flavobacteriales</taxon>
        <taxon>Flavobacteriaceae</taxon>
        <taxon>Asprobacillus</taxon>
    </lineage>
</organism>
<gene>
    <name evidence="2" type="ORF">RQM59_01055</name>
</gene>
<dbReference type="InterPro" id="IPR002347">
    <property type="entry name" value="SDR_fam"/>
</dbReference>
<dbReference type="InterPro" id="IPR020904">
    <property type="entry name" value="Sc_DH/Rdtase_CS"/>
</dbReference>
<sequence length="265" mass="28361">MSTVNKHLDMFSESFNLEDKVAIITGSSKGIGKAMAKGLAEKGAQVVISSRNQEACDEVAKEFTSEGLKAVGIACHIGKEEQRKSLIDKTIEMFGRIDVLVNNAAINPVFGPIEEVDPAIFDKIMDVNVKAPWALSNLVLPHMQENKKGSIINIASVEALTPGFGLGLYSTSKAALLMLTKNQAKEWGQHGIRANAVCPGLIQTKFSSALWQNEKLLNKIEKTIPSGRMGQPEEMVGLACLLASDAGSYMTGGVYTADGGYMIAG</sequence>
<dbReference type="Pfam" id="PF13561">
    <property type="entry name" value="adh_short_C2"/>
    <property type="match status" value="1"/>
</dbReference>
<dbReference type="PANTHER" id="PTHR43943:SF2">
    <property type="entry name" value="DEHYDROGENASE_REDUCTASE 4"/>
    <property type="match status" value="1"/>
</dbReference>
<keyword evidence="2" id="KW-0560">Oxidoreductase</keyword>
<keyword evidence="3" id="KW-1185">Reference proteome</keyword>
<comment type="similarity">
    <text evidence="1">Belongs to the short-chain dehydrogenases/reductases (SDR) family.</text>
</comment>
<dbReference type="EMBL" id="JAVTTO010000001">
    <property type="protein sequence ID" value="MDT7830945.1"/>
    <property type="molecule type" value="Genomic_DNA"/>
</dbReference>
<dbReference type="PROSITE" id="PS00061">
    <property type="entry name" value="ADH_SHORT"/>
    <property type="match status" value="1"/>
</dbReference>
<dbReference type="RefSeq" id="WP_349240201.1">
    <property type="nucleotide sequence ID" value="NZ_JAVTTO010000001.1"/>
</dbReference>
<comment type="caution">
    <text evidence="2">The sequence shown here is derived from an EMBL/GenBank/DDBJ whole genome shotgun (WGS) entry which is preliminary data.</text>
</comment>
<reference evidence="2 3" key="1">
    <citation type="submission" date="2023-09" db="EMBL/GenBank/DDBJ databases">
        <title>Novel taxa isolated from Blanes Bay.</title>
        <authorList>
            <person name="Rey-Velasco X."/>
            <person name="Lucena T."/>
        </authorList>
    </citation>
    <scope>NUCLEOTIDE SEQUENCE [LARGE SCALE GENOMIC DNA]</scope>
    <source>
        <strain evidence="2 3">S356</strain>
    </source>
</reference>
<proteinExistence type="inferred from homology"/>
<name>A0ABU3LB37_9FLAO</name>
<dbReference type="CDD" id="cd05233">
    <property type="entry name" value="SDR_c"/>
    <property type="match status" value="1"/>
</dbReference>
<dbReference type="Gene3D" id="3.40.50.720">
    <property type="entry name" value="NAD(P)-binding Rossmann-like Domain"/>
    <property type="match status" value="1"/>
</dbReference>
<dbReference type="Proteomes" id="UP001257277">
    <property type="component" value="Unassembled WGS sequence"/>
</dbReference>
<dbReference type="InterPro" id="IPR036291">
    <property type="entry name" value="NAD(P)-bd_dom_sf"/>
</dbReference>